<accession>A0A024U368</accession>
<feature type="transmembrane region" description="Helical" evidence="7">
    <location>
        <begin position="138"/>
        <end position="161"/>
    </location>
</feature>
<evidence type="ECO:0000256" key="2">
    <source>
        <dbReference type="ARBA" id="ARBA00022448"/>
    </source>
</evidence>
<feature type="transmembrane region" description="Helical" evidence="7">
    <location>
        <begin position="248"/>
        <end position="270"/>
    </location>
</feature>
<feature type="transmembrane region" description="Helical" evidence="7">
    <location>
        <begin position="46"/>
        <end position="73"/>
    </location>
</feature>
<feature type="transmembrane region" description="Helical" evidence="7">
    <location>
        <begin position="395"/>
        <end position="418"/>
    </location>
</feature>
<feature type="transmembrane region" description="Helical" evidence="7">
    <location>
        <begin position="322"/>
        <end position="346"/>
    </location>
</feature>
<dbReference type="InterPro" id="IPR050930">
    <property type="entry name" value="MFS_Vesicular_Transporter"/>
</dbReference>
<sequence>MPPSPERRPTSEYGTCTACENAAAHDKLMQLSQPWNPLRRPTWQSAVVTSVGAFIVFLANQLTTLLVGFYPLYAKQSLGASELQISALFSIYPICIMVACPAGSYLTTRLGRNAVICLGLFVSGLSTIWFAYCTSVNILVVLRGIQGLGAGMSIVGSVSMITEQATMLVTTAISITELVVAVAFVTAPAIGSILVEWGGVSLPFLASGLCQLACLMVIPSLFVEYGLPDGLLFQIVRPGSDPKAPLRFADVLTSTSLVCLMVTTVVMGGFGVVDPTLGTHLQHSLGAHESAIGIGFSVSALVYVVGDYAFTYLTTQCGCKPIILGGLTCLSASFLCLGVPSLVGIYEPTTAKWGLNGIALVLLGCGSALAIAPGVPLSLASLTCLGLNLAEARPLLIGLFGGAVYFGQAVGPWFAWVLCQVVPLDEGSPLPWVFTVYGISVAVVWLYVFTCLPSGQDIHARVYERSFSLQRQVSEYGQFVSIDDDDGDTGDDDNNNRLLSFEGGSYGSMSPQKPF</sequence>
<dbReference type="STRING" id="157072.A0A024U368"/>
<feature type="transmembrane region" description="Helical" evidence="7">
    <location>
        <begin position="85"/>
        <end position="106"/>
    </location>
</feature>
<dbReference type="GeneID" id="20084307"/>
<evidence type="ECO:0000259" key="8">
    <source>
        <dbReference type="PROSITE" id="PS50850"/>
    </source>
</evidence>
<dbReference type="eggNOG" id="KOG3764">
    <property type="taxonomic scope" value="Eukaryota"/>
</dbReference>
<feature type="transmembrane region" description="Helical" evidence="7">
    <location>
        <begin position="113"/>
        <end position="132"/>
    </location>
</feature>
<dbReference type="Gene3D" id="1.20.1250.20">
    <property type="entry name" value="MFS general substrate transporter like domains"/>
    <property type="match status" value="2"/>
</dbReference>
<feature type="compositionally biased region" description="Acidic residues" evidence="6">
    <location>
        <begin position="482"/>
        <end position="493"/>
    </location>
</feature>
<evidence type="ECO:0000256" key="1">
    <source>
        <dbReference type="ARBA" id="ARBA00004141"/>
    </source>
</evidence>
<organism evidence="9">
    <name type="scientific">Aphanomyces invadans</name>
    <dbReference type="NCBI Taxonomy" id="157072"/>
    <lineage>
        <taxon>Eukaryota</taxon>
        <taxon>Sar</taxon>
        <taxon>Stramenopiles</taxon>
        <taxon>Oomycota</taxon>
        <taxon>Saprolegniomycetes</taxon>
        <taxon>Saprolegniales</taxon>
        <taxon>Verrucalvaceae</taxon>
        <taxon>Aphanomyces</taxon>
    </lineage>
</organism>
<evidence type="ECO:0000313" key="9">
    <source>
        <dbReference type="EMBL" id="ETW00699.1"/>
    </source>
</evidence>
<dbReference type="OrthoDB" id="446368at2759"/>
<gene>
    <name evidence="9" type="ORF">H310_07257</name>
</gene>
<keyword evidence="2" id="KW-0813">Transport</keyword>
<evidence type="ECO:0000256" key="5">
    <source>
        <dbReference type="ARBA" id="ARBA00023136"/>
    </source>
</evidence>
<dbReference type="EMBL" id="KI913964">
    <property type="protein sequence ID" value="ETW00699.1"/>
    <property type="molecule type" value="Genomic_DNA"/>
</dbReference>
<dbReference type="GO" id="GO:0022857">
    <property type="term" value="F:transmembrane transporter activity"/>
    <property type="evidence" value="ECO:0007669"/>
    <property type="project" value="InterPro"/>
</dbReference>
<evidence type="ECO:0000256" key="3">
    <source>
        <dbReference type="ARBA" id="ARBA00022692"/>
    </source>
</evidence>
<dbReference type="VEuPathDB" id="FungiDB:H310_07257"/>
<dbReference type="SUPFAM" id="SSF103473">
    <property type="entry name" value="MFS general substrate transporter"/>
    <property type="match status" value="1"/>
</dbReference>
<feature type="region of interest" description="Disordered" evidence="6">
    <location>
        <begin position="481"/>
        <end position="515"/>
    </location>
</feature>
<dbReference type="InterPro" id="IPR036259">
    <property type="entry name" value="MFS_trans_sf"/>
</dbReference>
<reference evidence="9" key="1">
    <citation type="submission" date="2013-12" db="EMBL/GenBank/DDBJ databases">
        <title>The Genome Sequence of Aphanomyces invadans NJM9701.</title>
        <authorList>
            <consortium name="The Broad Institute Genomics Platform"/>
            <person name="Russ C."/>
            <person name="Tyler B."/>
            <person name="van West P."/>
            <person name="Dieguez-Uribeondo J."/>
            <person name="Young S.K."/>
            <person name="Zeng Q."/>
            <person name="Gargeya S."/>
            <person name="Fitzgerald M."/>
            <person name="Abouelleil A."/>
            <person name="Alvarado L."/>
            <person name="Chapman S.B."/>
            <person name="Gainer-Dewar J."/>
            <person name="Goldberg J."/>
            <person name="Griggs A."/>
            <person name="Gujja S."/>
            <person name="Hansen M."/>
            <person name="Howarth C."/>
            <person name="Imamovic A."/>
            <person name="Ireland A."/>
            <person name="Larimer J."/>
            <person name="McCowan C."/>
            <person name="Murphy C."/>
            <person name="Pearson M."/>
            <person name="Poon T.W."/>
            <person name="Priest M."/>
            <person name="Roberts A."/>
            <person name="Saif S."/>
            <person name="Shea T."/>
            <person name="Sykes S."/>
            <person name="Wortman J."/>
            <person name="Nusbaum C."/>
            <person name="Birren B."/>
        </authorList>
    </citation>
    <scope>NUCLEOTIDE SEQUENCE [LARGE SCALE GENOMIC DNA]</scope>
    <source>
        <strain evidence="9">NJM9701</strain>
    </source>
</reference>
<feature type="transmembrane region" description="Helical" evidence="7">
    <location>
        <begin position="358"/>
        <end position="383"/>
    </location>
</feature>
<feature type="transmembrane region" description="Helical" evidence="7">
    <location>
        <begin position="168"/>
        <end position="190"/>
    </location>
</feature>
<feature type="domain" description="Major facilitator superfamily (MFS) profile" evidence="8">
    <location>
        <begin position="45"/>
        <end position="456"/>
    </location>
</feature>
<dbReference type="PANTHER" id="PTHR23506:SF26">
    <property type="entry name" value="MFS-TYPE TRANSPORTER SLC18B1"/>
    <property type="match status" value="1"/>
</dbReference>
<dbReference type="Pfam" id="PF07690">
    <property type="entry name" value="MFS_1"/>
    <property type="match status" value="2"/>
</dbReference>
<dbReference type="InterPro" id="IPR011701">
    <property type="entry name" value="MFS"/>
</dbReference>
<keyword evidence="4 7" id="KW-1133">Transmembrane helix</keyword>
<keyword evidence="5 7" id="KW-0472">Membrane</keyword>
<comment type="subcellular location">
    <subcellularLocation>
        <location evidence="1">Membrane</location>
        <topology evidence="1">Multi-pass membrane protein</topology>
    </subcellularLocation>
</comment>
<feature type="transmembrane region" description="Helical" evidence="7">
    <location>
        <begin position="202"/>
        <end position="227"/>
    </location>
</feature>
<feature type="transmembrane region" description="Helical" evidence="7">
    <location>
        <begin position="290"/>
        <end position="310"/>
    </location>
</feature>
<name>A0A024U368_9STRA</name>
<proteinExistence type="predicted"/>
<feature type="transmembrane region" description="Helical" evidence="7">
    <location>
        <begin position="430"/>
        <end position="452"/>
    </location>
</feature>
<dbReference type="GO" id="GO:0016020">
    <property type="term" value="C:membrane"/>
    <property type="evidence" value="ECO:0007669"/>
    <property type="project" value="UniProtKB-SubCell"/>
</dbReference>
<dbReference type="AlphaFoldDB" id="A0A024U368"/>
<keyword evidence="3 7" id="KW-0812">Transmembrane</keyword>
<evidence type="ECO:0000256" key="4">
    <source>
        <dbReference type="ARBA" id="ARBA00022989"/>
    </source>
</evidence>
<dbReference type="PANTHER" id="PTHR23506">
    <property type="entry name" value="GH10249P"/>
    <property type="match status" value="1"/>
</dbReference>
<protein>
    <recommendedName>
        <fullName evidence="8">Major facilitator superfamily (MFS) profile domain-containing protein</fullName>
    </recommendedName>
</protein>
<dbReference type="RefSeq" id="XP_008870834.1">
    <property type="nucleotide sequence ID" value="XM_008872612.1"/>
</dbReference>
<dbReference type="PROSITE" id="PS50850">
    <property type="entry name" value="MFS"/>
    <property type="match status" value="1"/>
</dbReference>
<evidence type="ECO:0000256" key="7">
    <source>
        <dbReference type="SAM" id="Phobius"/>
    </source>
</evidence>
<evidence type="ECO:0000256" key="6">
    <source>
        <dbReference type="SAM" id="MobiDB-lite"/>
    </source>
</evidence>
<dbReference type="InterPro" id="IPR020846">
    <property type="entry name" value="MFS_dom"/>
</dbReference>